<dbReference type="RefSeq" id="WP_041096223.1">
    <property type="nucleotide sequence ID" value="NZ_AP012547.1"/>
</dbReference>
<name>W0SAL5_9PROT</name>
<evidence type="ECO:0000313" key="2">
    <source>
        <dbReference type="EMBL" id="BAO27907.1"/>
    </source>
</evidence>
<organism evidence="2 3">
    <name type="scientific">Sulfuritalea hydrogenivorans sk43H</name>
    <dbReference type="NCBI Taxonomy" id="1223802"/>
    <lineage>
        <taxon>Bacteria</taxon>
        <taxon>Pseudomonadati</taxon>
        <taxon>Pseudomonadota</taxon>
        <taxon>Betaproteobacteria</taxon>
        <taxon>Nitrosomonadales</taxon>
        <taxon>Sterolibacteriaceae</taxon>
        <taxon>Sulfuritalea</taxon>
    </lineage>
</organism>
<sequence>MTAINPAWLAATEFIDHEHPAIREFVAATVGAGDTPKEQALCLYYAVRDGIRYDPYSASMQREALRASTTLEKGVGYCVNKALAYAACLRAVGIPARPGFADVKNHLSTEKLARLVGTDIYAWHGYVSLWLDGKWVKATPAFNIEMCRRFGVLPLDFDGEHDSQMHPYNSANQRHMEYVKQRGEFDDLPYDELVADMVRMYPQLVAVSEGKTGDFDHESVLRPT</sequence>
<dbReference type="EMBL" id="AP012547">
    <property type="protein sequence ID" value="BAO27907.1"/>
    <property type="molecule type" value="Genomic_DNA"/>
</dbReference>
<keyword evidence="3" id="KW-1185">Reference proteome</keyword>
<evidence type="ECO:0000313" key="3">
    <source>
        <dbReference type="Proteomes" id="UP000031637"/>
    </source>
</evidence>
<dbReference type="Proteomes" id="UP000031637">
    <property type="component" value="Chromosome"/>
</dbReference>
<dbReference type="KEGG" id="shd:SUTH_00087"/>
<accession>W0SAL5</accession>
<protein>
    <submittedName>
        <fullName evidence="2">Transglutaminase</fullName>
    </submittedName>
</protein>
<dbReference type="PANTHER" id="PTHR33490">
    <property type="entry name" value="BLR5614 PROTEIN-RELATED"/>
    <property type="match status" value="1"/>
</dbReference>
<dbReference type="Pfam" id="PF01841">
    <property type="entry name" value="Transglut_core"/>
    <property type="match status" value="1"/>
</dbReference>
<dbReference type="AlphaFoldDB" id="W0SAL5"/>
<dbReference type="PANTHER" id="PTHR33490:SF3">
    <property type="entry name" value="CONSERVED INTEGRAL MEMBRANE PROTEIN"/>
    <property type="match status" value="1"/>
</dbReference>
<feature type="domain" description="Transglutaminase-like" evidence="1">
    <location>
        <begin position="70"/>
        <end position="142"/>
    </location>
</feature>
<dbReference type="OrthoDB" id="4697328at2"/>
<dbReference type="InterPro" id="IPR002931">
    <property type="entry name" value="Transglutaminase-like"/>
</dbReference>
<dbReference type="HOGENOM" id="CLU_087197_0_0_4"/>
<dbReference type="Gene3D" id="3.10.620.30">
    <property type="match status" value="1"/>
</dbReference>
<dbReference type="SUPFAM" id="SSF54001">
    <property type="entry name" value="Cysteine proteinases"/>
    <property type="match status" value="1"/>
</dbReference>
<proteinExistence type="predicted"/>
<dbReference type="STRING" id="1223802.SUTH_00087"/>
<reference evidence="2 3" key="1">
    <citation type="journal article" date="2014" name="Syst. Appl. Microbiol.">
        <title>Complete genomes of freshwater sulfur oxidizers Sulfuricella denitrificans skB26 and Sulfuritalea hydrogenivorans sk43H: genetic insights into the sulfur oxidation pathway of betaproteobacteria.</title>
        <authorList>
            <person name="Watanabe T."/>
            <person name="Kojima H."/>
            <person name="Fukui M."/>
        </authorList>
    </citation>
    <scope>NUCLEOTIDE SEQUENCE [LARGE SCALE GENOMIC DNA]</scope>
    <source>
        <strain evidence="2">DSM22779</strain>
    </source>
</reference>
<dbReference type="InterPro" id="IPR038765">
    <property type="entry name" value="Papain-like_cys_pep_sf"/>
</dbReference>
<dbReference type="SMART" id="SM00460">
    <property type="entry name" value="TGc"/>
    <property type="match status" value="1"/>
</dbReference>
<evidence type="ECO:0000259" key="1">
    <source>
        <dbReference type="SMART" id="SM00460"/>
    </source>
</evidence>
<gene>
    <name evidence="2" type="ORF">SUTH_00087</name>
</gene>